<evidence type="ECO:0000313" key="1">
    <source>
        <dbReference type="EMBL" id="KAA9034446.1"/>
    </source>
</evidence>
<accession>A0A5J5I9Q7</accession>
<comment type="caution">
    <text evidence="1">The sequence shown here is derived from an EMBL/GenBank/DDBJ whole genome shotgun (WGS) entry which is preliminary data.</text>
</comment>
<gene>
    <name evidence="1" type="ORF">FW778_22460</name>
</gene>
<dbReference type="Proteomes" id="UP000326903">
    <property type="component" value="Unassembled WGS sequence"/>
</dbReference>
<reference evidence="1 2" key="1">
    <citation type="submission" date="2019-09" db="EMBL/GenBank/DDBJ databases">
        <title>Draft genome sequence of Ginsengibacter sp. BR5-29.</title>
        <authorList>
            <person name="Im W.-T."/>
        </authorList>
    </citation>
    <scope>NUCLEOTIDE SEQUENCE [LARGE SCALE GENOMIC DNA]</scope>
    <source>
        <strain evidence="1 2">BR5-29</strain>
    </source>
</reference>
<name>A0A5J5I9Q7_9BACT</name>
<protein>
    <submittedName>
        <fullName evidence="1">Uncharacterized protein</fullName>
    </submittedName>
</protein>
<organism evidence="1 2">
    <name type="scientific">Ginsengibacter hankyongi</name>
    <dbReference type="NCBI Taxonomy" id="2607284"/>
    <lineage>
        <taxon>Bacteria</taxon>
        <taxon>Pseudomonadati</taxon>
        <taxon>Bacteroidota</taxon>
        <taxon>Chitinophagia</taxon>
        <taxon>Chitinophagales</taxon>
        <taxon>Chitinophagaceae</taxon>
        <taxon>Ginsengibacter</taxon>
    </lineage>
</organism>
<dbReference type="EMBL" id="VYQF01000015">
    <property type="protein sequence ID" value="KAA9034446.1"/>
    <property type="molecule type" value="Genomic_DNA"/>
</dbReference>
<keyword evidence="2" id="KW-1185">Reference proteome</keyword>
<proteinExistence type="predicted"/>
<dbReference type="RefSeq" id="WP_150417154.1">
    <property type="nucleotide sequence ID" value="NZ_VYQF01000015.1"/>
</dbReference>
<dbReference type="AlphaFoldDB" id="A0A5J5I9Q7"/>
<sequence>MFFVTCGMVIPIFIKNNFFDLFLYYFKGAKVVAALHYIKRSRHSTGSYVRPGAMHLPEGENYFDAKDMINIWEIKGFFGLTLKNNSKYFAYNLQILNPEVFTYCAKLKPLTSLAPNESITLDVNIIQSYHSVSGVDADAQPIIPISLKNSILQIQYTNEAGTRLKTLFFIDNEKITNQHYFA</sequence>
<evidence type="ECO:0000313" key="2">
    <source>
        <dbReference type="Proteomes" id="UP000326903"/>
    </source>
</evidence>